<dbReference type="InterPro" id="IPR056924">
    <property type="entry name" value="SH3_Tf2-1"/>
</dbReference>
<reference evidence="3" key="2">
    <citation type="submission" date="2025-08" db="UniProtKB">
        <authorList>
            <consortium name="RefSeq"/>
        </authorList>
    </citation>
    <scope>IDENTIFICATION</scope>
    <source>
        <tissue evidence="3">Whole plant</tissue>
    </source>
</reference>
<dbReference type="RefSeq" id="XP_052117643.1">
    <property type="nucleotide sequence ID" value="XM_052261683.1"/>
</dbReference>
<keyword evidence="2" id="KW-1185">Reference proteome</keyword>
<dbReference type="GeneID" id="127747612"/>
<organism evidence="2 3">
    <name type="scientific">Arachis duranensis</name>
    <name type="common">Wild peanut</name>
    <dbReference type="NCBI Taxonomy" id="130453"/>
    <lineage>
        <taxon>Eukaryota</taxon>
        <taxon>Viridiplantae</taxon>
        <taxon>Streptophyta</taxon>
        <taxon>Embryophyta</taxon>
        <taxon>Tracheophyta</taxon>
        <taxon>Spermatophyta</taxon>
        <taxon>Magnoliopsida</taxon>
        <taxon>eudicotyledons</taxon>
        <taxon>Gunneridae</taxon>
        <taxon>Pentapetalae</taxon>
        <taxon>rosids</taxon>
        <taxon>fabids</taxon>
        <taxon>Fabales</taxon>
        <taxon>Fabaceae</taxon>
        <taxon>Papilionoideae</taxon>
        <taxon>50 kb inversion clade</taxon>
        <taxon>dalbergioids sensu lato</taxon>
        <taxon>Dalbergieae</taxon>
        <taxon>Pterocarpus clade</taxon>
        <taxon>Arachis</taxon>
    </lineage>
</organism>
<feature type="domain" description="Tf2-1-like SH3-like" evidence="1">
    <location>
        <begin position="105"/>
        <end position="169"/>
    </location>
</feature>
<sequence length="203" mass="23284">MEELARMYIKEIVRLHGVPSTIISDRDPRFTSRWSIRKDYPDLGGYAKGLCFGPSGKVGSSLLGPKMIAETTEQIKKIRSRMLIAQSRQKCYADQRRKALEFEEGEHVFLKVTPTTGMGRVIKTKKLNSRYIRPFEILKRIGAVAYRIALVLYLSNLHDVFHVSQLRKYAPDTSHVLEPEPIQVREDLTLILLLVRIDDTSVK</sequence>
<gene>
    <name evidence="3" type="primary">LOC127747612</name>
</gene>
<reference evidence="2" key="1">
    <citation type="journal article" date="2016" name="Nat. Genet.">
        <title>The genome sequences of Arachis duranensis and Arachis ipaensis, the diploid ancestors of cultivated peanut.</title>
        <authorList>
            <person name="Bertioli D.J."/>
            <person name="Cannon S.B."/>
            <person name="Froenicke L."/>
            <person name="Huang G."/>
            <person name="Farmer A.D."/>
            <person name="Cannon E.K."/>
            <person name="Liu X."/>
            <person name="Gao D."/>
            <person name="Clevenger J."/>
            <person name="Dash S."/>
            <person name="Ren L."/>
            <person name="Moretzsohn M.C."/>
            <person name="Shirasawa K."/>
            <person name="Huang W."/>
            <person name="Vidigal B."/>
            <person name="Abernathy B."/>
            <person name="Chu Y."/>
            <person name="Niederhuth C.E."/>
            <person name="Umale P."/>
            <person name="Araujo A.C."/>
            <person name="Kozik A."/>
            <person name="Kim K.D."/>
            <person name="Burow M.D."/>
            <person name="Varshney R.K."/>
            <person name="Wang X."/>
            <person name="Zhang X."/>
            <person name="Barkley N."/>
            <person name="Guimaraes P.M."/>
            <person name="Isobe S."/>
            <person name="Guo B."/>
            <person name="Liao B."/>
            <person name="Stalker H.T."/>
            <person name="Schmitz R.J."/>
            <person name="Scheffler B.E."/>
            <person name="Leal-Bertioli S.C."/>
            <person name="Xun X."/>
            <person name="Jackson S.A."/>
            <person name="Michelmore R."/>
            <person name="Ozias-Akins P."/>
        </authorList>
    </citation>
    <scope>NUCLEOTIDE SEQUENCE [LARGE SCALE GENOMIC DNA]</scope>
    <source>
        <strain evidence="2">cv. V14167</strain>
    </source>
</reference>
<name>A0A9C6TYN3_ARADU</name>
<proteinExistence type="predicted"/>
<dbReference type="KEGG" id="adu:127747612"/>
<dbReference type="Proteomes" id="UP000515211">
    <property type="component" value="Chromosome 5"/>
</dbReference>
<dbReference type="PANTHER" id="PTHR46148:SF60">
    <property type="entry name" value="CHROMO DOMAIN-CONTAINING PROTEIN"/>
    <property type="match status" value="1"/>
</dbReference>
<evidence type="ECO:0000313" key="2">
    <source>
        <dbReference type="Proteomes" id="UP000515211"/>
    </source>
</evidence>
<evidence type="ECO:0000313" key="3">
    <source>
        <dbReference type="RefSeq" id="XP_052117643.1"/>
    </source>
</evidence>
<dbReference type="AlphaFoldDB" id="A0A9C6TYN3"/>
<accession>A0A9C6TYN3</accession>
<dbReference type="PANTHER" id="PTHR46148">
    <property type="entry name" value="CHROMO DOMAIN-CONTAINING PROTEIN"/>
    <property type="match status" value="1"/>
</dbReference>
<dbReference type="Pfam" id="PF24626">
    <property type="entry name" value="SH3_Tf2-1"/>
    <property type="match status" value="1"/>
</dbReference>
<protein>
    <submittedName>
        <fullName evidence="3">Uncharacterized protein LOC127747612</fullName>
    </submittedName>
</protein>
<evidence type="ECO:0000259" key="1">
    <source>
        <dbReference type="Pfam" id="PF24626"/>
    </source>
</evidence>